<dbReference type="EMBL" id="KN847480">
    <property type="protein sequence ID" value="KIX02558.1"/>
    <property type="molecule type" value="Genomic_DNA"/>
</dbReference>
<dbReference type="GeneID" id="25296570"/>
<protein>
    <submittedName>
        <fullName evidence="1">Uncharacterized protein</fullName>
    </submittedName>
</protein>
<keyword evidence="2" id="KW-1185">Reference proteome</keyword>
<dbReference type="AlphaFoldDB" id="A0A0D2GWH1"/>
<dbReference type="VEuPathDB" id="FungiDB:Z518_08499"/>
<gene>
    <name evidence="1" type="ORF">Z518_08499</name>
</gene>
<evidence type="ECO:0000313" key="2">
    <source>
        <dbReference type="Proteomes" id="UP000053617"/>
    </source>
</evidence>
<dbReference type="Proteomes" id="UP000053617">
    <property type="component" value="Unassembled WGS sequence"/>
</dbReference>
<dbReference type="HOGENOM" id="CLU_2905383_0_0_1"/>
<reference evidence="1 2" key="1">
    <citation type="submission" date="2015-01" db="EMBL/GenBank/DDBJ databases">
        <title>The Genome Sequence of Rhinocladiella mackenzie CBS 650.93.</title>
        <authorList>
            <consortium name="The Broad Institute Genomics Platform"/>
            <person name="Cuomo C."/>
            <person name="de Hoog S."/>
            <person name="Gorbushina A."/>
            <person name="Stielow B."/>
            <person name="Teixiera M."/>
            <person name="Abouelleil A."/>
            <person name="Chapman S.B."/>
            <person name="Priest M."/>
            <person name="Young S.K."/>
            <person name="Wortman J."/>
            <person name="Nusbaum C."/>
            <person name="Birren B."/>
        </authorList>
    </citation>
    <scope>NUCLEOTIDE SEQUENCE [LARGE SCALE GENOMIC DNA]</scope>
    <source>
        <strain evidence="1 2">CBS 650.93</strain>
    </source>
</reference>
<proteinExistence type="predicted"/>
<sequence length="62" mass="7024">MPLILQSLAQGKQDTGIYGTFKELFDNYATLTLLQQSSMPVRLPWSLFKINWKAMTSLLATC</sequence>
<dbReference type="RefSeq" id="XP_013269694.1">
    <property type="nucleotide sequence ID" value="XM_013414240.1"/>
</dbReference>
<accession>A0A0D2GWH1</accession>
<name>A0A0D2GWH1_9EURO</name>
<organism evidence="1 2">
    <name type="scientific">Rhinocladiella mackenziei CBS 650.93</name>
    <dbReference type="NCBI Taxonomy" id="1442369"/>
    <lineage>
        <taxon>Eukaryota</taxon>
        <taxon>Fungi</taxon>
        <taxon>Dikarya</taxon>
        <taxon>Ascomycota</taxon>
        <taxon>Pezizomycotina</taxon>
        <taxon>Eurotiomycetes</taxon>
        <taxon>Chaetothyriomycetidae</taxon>
        <taxon>Chaetothyriales</taxon>
        <taxon>Herpotrichiellaceae</taxon>
        <taxon>Rhinocladiella</taxon>
    </lineage>
</organism>
<evidence type="ECO:0000313" key="1">
    <source>
        <dbReference type="EMBL" id="KIX02558.1"/>
    </source>
</evidence>